<feature type="region of interest" description="Disordered" evidence="9">
    <location>
        <begin position="209"/>
        <end position="252"/>
    </location>
</feature>
<evidence type="ECO:0000313" key="11">
    <source>
        <dbReference type="EMBL" id="PRW05778.1"/>
    </source>
</evidence>
<protein>
    <submittedName>
        <fullName evidence="11">Aluminum activated malate transporter family</fullName>
    </submittedName>
</protein>
<sequence>MPWCTPLTADQARLALQAALAVAAACTFAVVDPLWSHWGANGTWVVISVMVTLEPTMGGGIRKSFHRVLGTLAGGLAGLAALYLAFAAAGGKEWADGSVQMAVMVTVVQALFAAVLLVWKVQHPSYSYAYLVAVFTMPIIWVPGLRSSSGQVWPAIQRMLSILFGFGIAVLAQILVLPVFARRQLTERLAAAFEDSVALMYESAVNAGAQDSRDSGANSGSGGGSGADSNGATNGTGGGSSGKPGSKGKAAGNLTAKLQRQQRKKAAGLDSLLGPTAVELKLLPSPLSAAAFTSLVDAAATVGSTAVHLSAVLEAAHKNVAGTEHNPLPLHLEERIDAVASALAAAFAALAARLRGTLHSFCMQRWHLEKRVCAPCISRPAPKAAPNVPYMPPMPAALRHDSAAALAAAEAAYQQLLEAAHAEHSSLPPAAVALSESARAACIVLLQQAQLVAAVLGEAGVPEAAEDDGETVTRKASNGQQLQLSGSGVVVENGGKLAGEGKRGEDSV</sequence>
<proteinExistence type="inferred from homology"/>
<evidence type="ECO:0000256" key="4">
    <source>
        <dbReference type="ARBA" id="ARBA00022692"/>
    </source>
</evidence>
<reference evidence="11 12" key="1">
    <citation type="journal article" date="2018" name="Plant J.">
        <title>Genome sequences of Chlorella sorokiniana UTEX 1602 and Micractinium conductrix SAG 241.80: implications to maltose excretion by a green alga.</title>
        <authorList>
            <person name="Arriola M.B."/>
            <person name="Velmurugan N."/>
            <person name="Zhang Y."/>
            <person name="Plunkett M.H."/>
            <person name="Hondzo H."/>
            <person name="Barney B.M."/>
        </authorList>
    </citation>
    <scope>NUCLEOTIDE SEQUENCE [LARGE SCALE GENOMIC DNA]</scope>
    <source>
        <strain evidence="12">UTEX 1602</strain>
    </source>
</reference>
<keyword evidence="3" id="KW-0813">Transport</keyword>
<dbReference type="OrthoDB" id="68611at2759"/>
<feature type="transmembrane region" description="Helical" evidence="10">
    <location>
        <begin position="126"/>
        <end position="144"/>
    </location>
</feature>
<comment type="caution">
    <text evidence="11">The sequence shown here is derived from an EMBL/GenBank/DDBJ whole genome shotgun (WGS) entry which is preliminary data.</text>
</comment>
<keyword evidence="6" id="KW-0406">Ion transport</keyword>
<dbReference type="InterPro" id="IPR020966">
    <property type="entry name" value="ALMT"/>
</dbReference>
<feature type="transmembrane region" description="Helical" evidence="10">
    <location>
        <begin position="12"/>
        <end position="31"/>
    </location>
</feature>
<evidence type="ECO:0000313" key="12">
    <source>
        <dbReference type="Proteomes" id="UP000239899"/>
    </source>
</evidence>
<feature type="transmembrane region" description="Helical" evidence="10">
    <location>
        <begin position="37"/>
        <end position="56"/>
    </location>
</feature>
<keyword evidence="4 10" id="KW-0812">Transmembrane</keyword>
<feature type="compositionally biased region" description="Low complexity" evidence="9">
    <location>
        <begin position="243"/>
        <end position="252"/>
    </location>
</feature>
<evidence type="ECO:0000256" key="8">
    <source>
        <dbReference type="ARBA" id="ARBA00023303"/>
    </source>
</evidence>
<feature type="transmembrane region" description="Helical" evidence="10">
    <location>
        <begin position="101"/>
        <end position="119"/>
    </location>
</feature>
<comment type="similarity">
    <text evidence="2">Belongs to the aromatic acid exporter (TC 2.A.85) family.</text>
</comment>
<evidence type="ECO:0000256" key="5">
    <source>
        <dbReference type="ARBA" id="ARBA00022989"/>
    </source>
</evidence>
<feature type="transmembrane region" description="Helical" evidence="10">
    <location>
        <begin position="68"/>
        <end position="89"/>
    </location>
</feature>
<gene>
    <name evidence="11" type="ORF">C2E21_9535</name>
</gene>
<dbReference type="PANTHER" id="PTHR31086">
    <property type="entry name" value="ALUMINUM-ACTIVATED MALATE TRANSPORTER 10"/>
    <property type="match status" value="1"/>
</dbReference>
<evidence type="ECO:0000256" key="1">
    <source>
        <dbReference type="ARBA" id="ARBA00004141"/>
    </source>
</evidence>
<comment type="subcellular location">
    <subcellularLocation>
        <location evidence="1">Membrane</location>
        <topology evidence="1">Multi-pass membrane protein</topology>
    </subcellularLocation>
</comment>
<accession>A0A2P6TB55</accession>
<keyword evidence="7 10" id="KW-0472">Membrane</keyword>
<keyword evidence="12" id="KW-1185">Reference proteome</keyword>
<evidence type="ECO:0000256" key="3">
    <source>
        <dbReference type="ARBA" id="ARBA00022448"/>
    </source>
</evidence>
<dbReference type="GO" id="GO:0034220">
    <property type="term" value="P:monoatomic ion transmembrane transport"/>
    <property type="evidence" value="ECO:0007669"/>
    <property type="project" value="UniProtKB-KW"/>
</dbReference>
<organism evidence="11 12">
    <name type="scientific">Chlorella sorokiniana</name>
    <name type="common">Freshwater green alga</name>
    <dbReference type="NCBI Taxonomy" id="3076"/>
    <lineage>
        <taxon>Eukaryota</taxon>
        <taxon>Viridiplantae</taxon>
        <taxon>Chlorophyta</taxon>
        <taxon>core chlorophytes</taxon>
        <taxon>Trebouxiophyceae</taxon>
        <taxon>Chlorellales</taxon>
        <taxon>Chlorellaceae</taxon>
        <taxon>Chlorella clade</taxon>
        <taxon>Chlorella</taxon>
    </lineage>
</organism>
<evidence type="ECO:0000256" key="7">
    <source>
        <dbReference type="ARBA" id="ARBA00023136"/>
    </source>
</evidence>
<evidence type="ECO:0000256" key="6">
    <source>
        <dbReference type="ARBA" id="ARBA00023065"/>
    </source>
</evidence>
<name>A0A2P6TB55_CHLSO</name>
<dbReference type="STRING" id="3076.A0A2P6TB55"/>
<feature type="region of interest" description="Disordered" evidence="9">
    <location>
        <begin position="464"/>
        <end position="508"/>
    </location>
</feature>
<evidence type="ECO:0000256" key="9">
    <source>
        <dbReference type="SAM" id="MobiDB-lite"/>
    </source>
</evidence>
<feature type="compositionally biased region" description="Polar residues" evidence="9">
    <location>
        <begin position="474"/>
        <end position="486"/>
    </location>
</feature>
<dbReference type="EMBL" id="LHPG02000029">
    <property type="protein sequence ID" value="PRW05778.1"/>
    <property type="molecule type" value="Genomic_DNA"/>
</dbReference>
<feature type="compositionally biased region" description="Basic and acidic residues" evidence="9">
    <location>
        <begin position="499"/>
        <end position="508"/>
    </location>
</feature>
<dbReference type="Pfam" id="PF11744">
    <property type="entry name" value="ALMT"/>
    <property type="match status" value="1"/>
</dbReference>
<feature type="transmembrane region" description="Helical" evidence="10">
    <location>
        <begin position="156"/>
        <end position="180"/>
    </location>
</feature>
<dbReference type="AlphaFoldDB" id="A0A2P6TB55"/>
<evidence type="ECO:0000256" key="2">
    <source>
        <dbReference type="ARBA" id="ARBA00007079"/>
    </source>
</evidence>
<keyword evidence="5 10" id="KW-1133">Transmembrane helix</keyword>
<dbReference type="GO" id="GO:0016020">
    <property type="term" value="C:membrane"/>
    <property type="evidence" value="ECO:0007669"/>
    <property type="project" value="UniProtKB-SubCell"/>
</dbReference>
<keyword evidence="8" id="KW-0407">Ion channel</keyword>
<dbReference type="Proteomes" id="UP000239899">
    <property type="component" value="Unassembled WGS sequence"/>
</dbReference>
<evidence type="ECO:0000256" key="10">
    <source>
        <dbReference type="SAM" id="Phobius"/>
    </source>
</evidence>
<dbReference type="GO" id="GO:0015743">
    <property type="term" value="P:malate transport"/>
    <property type="evidence" value="ECO:0007669"/>
    <property type="project" value="InterPro"/>
</dbReference>